<keyword evidence="3" id="KW-1185">Reference proteome</keyword>
<proteinExistence type="predicted"/>
<dbReference type="RefSeq" id="WP_387418060.1">
    <property type="nucleotide sequence ID" value="NZ_JBIASD010000057.1"/>
</dbReference>
<protein>
    <submittedName>
        <fullName evidence="2">MFS transporter</fullName>
    </submittedName>
</protein>
<keyword evidence="1" id="KW-1133">Transmembrane helix</keyword>
<dbReference type="EMBL" id="JBIASD010000057">
    <property type="protein sequence ID" value="MFF3671910.1"/>
    <property type="molecule type" value="Genomic_DNA"/>
</dbReference>
<accession>A0ABW6T7V5</accession>
<reference evidence="2 3" key="1">
    <citation type="submission" date="2024-10" db="EMBL/GenBank/DDBJ databases">
        <title>The Natural Products Discovery Center: Release of the First 8490 Sequenced Strains for Exploring Actinobacteria Biosynthetic Diversity.</title>
        <authorList>
            <person name="Kalkreuter E."/>
            <person name="Kautsar S.A."/>
            <person name="Yang D."/>
            <person name="Bader C.D."/>
            <person name="Teijaro C.N."/>
            <person name="Fluegel L."/>
            <person name="Davis C.M."/>
            <person name="Simpson J.R."/>
            <person name="Lauterbach L."/>
            <person name="Steele A.D."/>
            <person name="Gui C."/>
            <person name="Meng S."/>
            <person name="Li G."/>
            <person name="Viehrig K."/>
            <person name="Ye F."/>
            <person name="Su P."/>
            <person name="Kiefer A.F."/>
            <person name="Nichols A."/>
            <person name="Cepeda A.J."/>
            <person name="Yan W."/>
            <person name="Fan B."/>
            <person name="Jiang Y."/>
            <person name="Adhikari A."/>
            <person name="Zheng C.-J."/>
            <person name="Schuster L."/>
            <person name="Cowan T.M."/>
            <person name="Smanski M.J."/>
            <person name="Chevrette M.G."/>
            <person name="De Carvalho L.P.S."/>
            <person name="Shen B."/>
        </authorList>
    </citation>
    <scope>NUCLEOTIDE SEQUENCE [LARGE SCALE GENOMIC DNA]</scope>
    <source>
        <strain evidence="2 3">NPDC002173</strain>
    </source>
</reference>
<dbReference type="Proteomes" id="UP001602013">
    <property type="component" value="Unassembled WGS sequence"/>
</dbReference>
<dbReference type="Pfam" id="PF07690">
    <property type="entry name" value="MFS_1"/>
    <property type="match status" value="1"/>
</dbReference>
<feature type="transmembrane region" description="Helical" evidence="1">
    <location>
        <begin position="100"/>
        <end position="119"/>
    </location>
</feature>
<dbReference type="SUPFAM" id="SSF103473">
    <property type="entry name" value="MFS general substrate transporter"/>
    <property type="match status" value="1"/>
</dbReference>
<feature type="transmembrane region" description="Helical" evidence="1">
    <location>
        <begin position="153"/>
        <end position="175"/>
    </location>
</feature>
<feature type="transmembrane region" description="Helical" evidence="1">
    <location>
        <begin position="126"/>
        <end position="147"/>
    </location>
</feature>
<name>A0ABW6T7V5_9ACTN</name>
<keyword evidence="1" id="KW-0472">Membrane</keyword>
<dbReference type="InterPro" id="IPR036259">
    <property type="entry name" value="MFS_trans_sf"/>
</dbReference>
<evidence type="ECO:0000313" key="2">
    <source>
        <dbReference type="EMBL" id="MFF3671910.1"/>
    </source>
</evidence>
<feature type="transmembrane region" description="Helical" evidence="1">
    <location>
        <begin position="187"/>
        <end position="212"/>
    </location>
</feature>
<keyword evidence="1" id="KW-0812">Transmembrane</keyword>
<comment type="caution">
    <text evidence="2">The sequence shown here is derived from an EMBL/GenBank/DDBJ whole genome shotgun (WGS) entry which is preliminary data.</text>
</comment>
<feature type="transmembrane region" description="Helical" evidence="1">
    <location>
        <begin position="67"/>
        <end position="88"/>
    </location>
</feature>
<dbReference type="InterPro" id="IPR011701">
    <property type="entry name" value="MFS"/>
</dbReference>
<evidence type="ECO:0000313" key="3">
    <source>
        <dbReference type="Proteomes" id="UP001602013"/>
    </source>
</evidence>
<organism evidence="2 3">
    <name type="scientific">Microtetraspora malaysiensis</name>
    <dbReference type="NCBI Taxonomy" id="161358"/>
    <lineage>
        <taxon>Bacteria</taxon>
        <taxon>Bacillati</taxon>
        <taxon>Actinomycetota</taxon>
        <taxon>Actinomycetes</taxon>
        <taxon>Streptosporangiales</taxon>
        <taxon>Streptosporangiaceae</taxon>
        <taxon>Microtetraspora</taxon>
    </lineage>
</organism>
<dbReference type="Gene3D" id="1.20.1250.20">
    <property type="entry name" value="MFS general substrate transporter like domains"/>
    <property type="match status" value="1"/>
</dbReference>
<gene>
    <name evidence="2" type="ORF">ACFYXI_40645</name>
</gene>
<evidence type="ECO:0000256" key="1">
    <source>
        <dbReference type="SAM" id="Phobius"/>
    </source>
</evidence>
<sequence>MAVHDLRDRGGDLVGAFQRDGLEEVLLPRSAPHALAAAAMLGALLVWHVRRHPDGFVPQSIVRSRVFLAAAAAACALSTSYFAILYTAPRTMEEHWTAGHTGMAMLAGLAGGSLGSLLFTRRTTRIGARTTQGVVLISGVLAVILSVRTPWPLSAAAAVACAVFAATAAMAWYAARVGALMPASYRQAAVGLFTLAYQLGGAFGPALATLLIT</sequence>